<dbReference type="RefSeq" id="WP_283757988.1">
    <property type="nucleotide sequence ID" value="NZ_JAQOSQ010000007.1"/>
</dbReference>
<accession>A0ABT7BVX4</accession>
<name>A0ABT7BVX4_9CYAN</name>
<dbReference type="EMBL" id="JAQOSQ010000007">
    <property type="protein sequence ID" value="MDJ1183333.1"/>
    <property type="molecule type" value="Genomic_DNA"/>
</dbReference>
<dbReference type="Pfam" id="PF13449">
    <property type="entry name" value="Phytase-like"/>
    <property type="match status" value="1"/>
</dbReference>
<evidence type="ECO:0000313" key="3">
    <source>
        <dbReference type="Proteomes" id="UP001232992"/>
    </source>
</evidence>
<comment type="caution">
    <text evidence="2">The sequence shown here is derived from an EMBL/GenBank/DDBJ whole genome shotgun (WGS) entry which is preliminary data.</text>
</comment>
<feature type="domain" description="Phytase-like" evidence="1">
    <location>
        <begin position="56"/>
        <end position="398"/>
    </location>
</feature>
<dbReference type="SUPFAM" id="SSF101898">
    <property type="entry name" value="NHL repeat"/>
    <property type="match status" value="1"/>
</dbReference>
<protein>
    <submittedName>
        <fullName evidence="2">Esterase-like activity of phytase family protein</fullName>
    </submittedName>
</protein>
<gene>
    <name evidence="2" type="ORF">PMH09_08990</name>
</gene>
<proteinExistence type="predicted"/>
<organism evidence="2 3">
    <name type="scientific">Roseofilum casamattae BLCC-M143</name>
    <dbReference type="NCBI Taxonomy" id="3022442"/>
    <lineage>
        <taxon>Bacteria</taxon>
        <taxon>Bacillati</taxon>
        <taxon>Cyanobacteriota</taxon>
        <taxon>Cyanophyceae</taxon>
        <taxon>Desertifilales</taxon>
        <taxon>Desertifilaceae</taxon>
        <taxon>Roseofilum</taxon>
        <taxon>Roseofilum casamattae</taxon>
    </lineage>
</organism>
<reference evidence="2 3" key="1">
    <citation type="submission" date="2023-01" db="EMBL/GenBank/DDBJ databases">
        <title>Novel diversity within Roseofilum (Cyanobacteria; Desertifilaceae) from marine benthic mats with descriptions of four novel species.</title>
        <authorList>
            <person name="Wang Y."/>
            <person name="Berthold D.E."/>
            <person name="Hu J."/>
            <person name="Lefler F.W."/>
            <person name="Laughinghouse H.D. IV."/>
        </authorList>
    </citation>
    <scope>NUCLEOTIDE SEQUENCE [LARGE SCALE GENOMIC DNA]</scope>
    <source>
        <strain evidence="2 3">BLCC-M143</strain>
    </source>
</reference>
<evidence type="ECO:0000313" key="2">
    <source>
        <dbReference type="EMBL" id="MDJ1183333.1"/>
    </source>
</evidence>
<dbReference type="PANTHER" id="PTHR37957:SF1">
    <property type="entry name" value="PHYTASE-LIKE DOMAIN-CONTAINING PROTEIN"/>
    <property type="match status" value="1"/>
</dbReference>
<evidence type="ECO:0000259" key="1">
    <source>
        <dbReference type="Pfam" id="PF13449"/>
    </source>
</evidence>
<dbReference type="PANTHER" id="PTHR37957">
    <property type="entry name" value="BLR7070 PROTEIN"/>
    <property type="match status" value="1"/>
</dbReference>
<sequence>MLISSAALLAHKPSWGERIAQRGITLGKVFRLPPLSLRTVQNNAIPNQVSDDRRIRIGGLFSGLDHSPSDPDNVFYAIADRGPNDRITVDGEKRRTFPVPDYTPVIYKLAANNGQLEILDSIPIRNQAGAPITGLPNTSNDEVPYDFSAQVQLSLNPNGLDTEGIARSPDGTFWLCDEYSPSVSHIAPNGTMVRRLVPKGVSLDAATDVRQVLPAIYSNRRLNRGFEGIDTNLTGDRLFVALQSPLDFPTKKIGRASQMMRLLVIDTETLQPIAEYVYVAETASSFATEKQGDLKLGGVAYVNPTTLLLIERTDNVARIYQVDLSGATNILGSQWDDPSNTANPLESLQPVDLATQGIIPVRKNLLVDLGEFAEIPGKIEGLAIIDASTIAIGNDNDFGFDSFDDRGQAVNNSRANMLAIVELDRPLPYEGLSQLY</sequence>
<dbReference type="Proteomes" id="UP001232992">
    <property type="component" value="Unassembled WGS sequence"/>
</dbReference>
<dbReference type="InterPro" id="IPR027372">
    <property type="entry name" value="Phytase-like_dom"/>
</dbReference>
<keyword evidence="3" id="KW-1185">Reference proteome</keyword>